<keyword evidence="3" id="KW-1185">Reference proteome</keyword>
<name>A0ABD1QBI5_9LAMI</name>
<accession>A0ABD1QBI5</accession>
<organism evidence="2 3">
    <name type="scientific">Abeliophyllum distichum</name>
    <dbReference type="NCBI Taxonomy" id="126358"/>
    <lineage>
        <taxon>Eukaryota</taxon>
        <taxon>Viridiplantae</taxon>
        <taxon>Streptophyta</taxon>
        <taxon>Embryophyta</taxon>
        <taxon>Tracheophyta</taxon>
        <taxon>Spermatophyta</taxon>
        <taxon>Magnoliopsida</taxon>
        <taxon>eudicotyledons</taxon>
        <taxon>Gunneridae</taxon>
        <taxon>Pentapetalae</taxon>
        <taxon>asterids</taxon>
        <taxon>lamiids</taxon>
        <taxon>Lamiales</taxon>
        <taxon>Oleaceae</taxon>
        <taxon>Forsythieae</taxon>
        <taxon>Abeliophyllum</taxon>
    </lineage>
</organism>
<evidence type="ECO:0000313" key="3">
    <source>
        <dbReference type="Proteomes" id="UP001604336"/>
    </source>
</evidence>
<comment type="caution">
    <text evidence="2">The sequence shown here is derived from an EMBL/GenBank/DDBJ whole genome shotgun (WGS) entry which is preliminary data.</text>
</comment>
<reference evidence="3" key="1">
    <citation type="submission" date="2024-07" db="EMBL/GenBank/DDBJ databases">
        <title>Two chromosome-level genome assemblies of Korean endemic species Abeliophyllum distichum and Forsythia ovata (Oleaceae).</title>
        <authorList>
            <person name="Jang H."/>
        </authorList>
    </citation>
    <scope>NUCLEOTIDE SEQUENCE [LARGE SCALE GENOMIC DNA]</scope>
</reference>
<dbReference type="Proteomes" id="UP001604336">
    <property type="component" value="Unassembled WGS sequence"/>
</dbReference>
<dbReference type="EMBL" id="JBFOLK010000012">
    <property type="protein sequence ID" value="KAL2472061.1"/>
    <property type="molecule type" value="Genomic_DNA"/>
</dbReference>
<proteinExistence type="predicted"/>
<feature type="compositionally biased region" description="Basic and acidic residues" evidence="1">
    <location>
        <begin position="71"/>
        <end position="86"/>
    </location>
</feature>
<dbReference type="AlphaFoldDB" id="A0ABD1QBI5"/>
<feature type="region of interest" description="Disordered" evidence="1">
    <location>
        <begin position="37"/>
        <end position="90"/>
    </location>
</feature>
<sequence>MSVVAPLPVTTPPKFCCIYRTRVHNTEDCPDVRKLINRGAHGQGDENRPTRGRRGPPIQGRRPPPRCQDNGPHRDDGRNDRNRDLSRLNGPVEALPVRKINTIIGGPCVGGYTMNSRRNYTKVAKEELMESWQVHGHRSKALQISFTEGGRGQYTLPTLRCPDSPCYRHKERTWTNAGR</sequence>
<protein>
    <submittedName>
        <fullName evidence="2">Uncharacterized protein</fullName>
    </submittedName>
</protein>
<evidence type="ECO:0000256" key="1">
    <source>
        <dbReference type="SAM" id="MobiDB-lite"/>
    </source>
</evidence>
<gene>
    <name evidence="2" type="ORF">Adt_40197</name>
</gene>
<evidence type="ECO:0000313" key="2">
    <source>
        <dbReference type="EMBL" id="KAL2472061.1"/>
    </source>
</evidence>